<dbReference type="AlphaFoldDB" id="A0A371K1E6"/>
<sequence>MRDHDIPSKTQAGRDEIDRRTRRLAPVLRSLLLVVDGQRDVAQLRAMAASLHGPGDALEQLQALGLVGIGPQAAAPPPQAAAVAPGANGDAGSRYSVLYALMSDAVREQLGLRGYFLQLKIERCTTLAELVQVLPELRAAVVKARDAALADELDRRLRTAAQL</sequence>
<evidence type="ECO:0000313" key="2">
    <source>
        <dbReference type="Proteomes" id="UP000264492"/>
    </source>
</evidence>
<dbReference type="OrthoDB" id="8965824at2"/>
<keyword evidence="2" id="KW-1185">Reference proteome</keyword>
<dbReference type="Proteomes" id="UP000264492">
    <property type="component" value="Unassembled WGS sequence"/>
</dbReference>
<dbReference type="RefSeq" id="WP_115857134.1">
    <property type="nucleotide sequence ID" value="NZ_QTSU01000001.1"/>
</dbReference>
<protein>
    <submittedName>
        <fullName evidence="1">Uncharacterized protein</fullName>
    </submittedName>
</protein>
<proteinExistence type="predicted"/>
<evidence type="ECO:0000313" key="1">
    <source>
        <dbReference type="EMBL" id="RDZ27690.1"/>
    </source>
</evidence>
<dbReference type="EMBL" id="QTSU01000001">
    <property type="protein sequence ID" value="RDZ27690.1"/>
    <property type="molecule type" value="Genomic_DNA"/>
</dbReference>
<organism evidence="1 2">
    <name type="scientific">Lysobacter silvisoli</name>
    <dbReference type="NCBI Taxonomy" id="2293254"/>
    <lineage>
        <taxon>Bacteria</taxon>
        <taxon>Pseudomonadati</taxon>
        <taxon>Pseudomonadota</taxon>
        <taxon>Gammaproteobacteria</taxon>
        <taxon>Lysobacterales</taxon>
        <taxon>Lysobacteraceae</taxon>
        <taxon>Lysobacter</taxon>
    </lineage>
</organism>
<reference evidence="1 2" key="1">
    <citation type="submission" date="2018-08" db="EMBL/GenBank/DDBJ databases">
        <title>Lysobacter sp. zong2l5, whole genome shotgun sequence.</title>
        <authorList>
            <person name="Zhang X."/>
            <person name="Feng G."/>
            <person name="Zhu H."/>
        </authorList>
    </citation>
    <scope>NUCLEOTIDE SEQUENCE [LARGE SCALE GENOMIC DNA]</scope>
    <source>
        <strain evidence="2">zong2l5</strain>
    </source>
</reference>
<gene>
    <name evidence="1" type="ORF">DX914_00470</name>
</gene>
<comment type="caution">
    <text evidence="1">The sequence shown here is derived from an EMBL/GenBank/DDBJ whole genome shotgun (WGS) entry which is preliminary data.</text>
</comment>
<accession>A0A371K1E6</accession>
<name>A0A371K1E6_9GAMM</name>